<organism evidence="1 2">
    <name type="scientific">Mytilus edulis</name>
    <name type="common">Blue mussel</name>
    <dbReference type="NCBI Taxonomy" id="6550"/>
    <lineage>
        <taxon>Eukaryota</taxon>
        <taxon>Metazoa</taxon>
        <taxon>Spiralia</taxon>
        <taxon>Lophotrochozoa</taxon>
        <taxon>Mollusca</taxon>
        <taxon>Bivalvia</taxon>
        <taxon>Autobranchia</taxon>
        <taxon>Pteriomorphia</taxon>
        <taxon>Mytilida</taxon>
        <taxon>Mytiloidea</taxon>
        <taxon>Mytilidae</taxon>
        <taxon>Mytilinae</taxon>
        <taxon>Mytilus</taxon>
    </lineage>
</organism>
<evidence type="ECO:0000313" key="1">
    <source>
        <dbReference type="EMBL" id="CAG2234498.1"/>
    </source>
</evidence>
<reference evidence="1" key="1">
    <citation type="submission" date="2021-03" db="EMBL/GenBank/DDBJ databases">
        <authorList>
            <person name="Bekaert M."/>
        </authorList>
    </citation>
    <scope>NUCLEOTIDE SEQUENCE</scope>
</reference>
<dbReference type="EMBL" id="CAJPWZ010002245">
    <property type="protein sequence ID" value="CAG2234498.1"/>
    <property type="molecule type" value="Genomic_DNA"/>
</dbReference>
<protein>
    <submittedName>
        <fullName evidence="1">Uncharacterized protein</fullName>
    </submittedName>
</protein>
<gene>
    <name evidence="1" type="ORF">MEDL_47126</name>
</gene>
<dbReference type="PANTHER" id="PTHR31751">
    <property type="entry name" value="SI:CH211-108C17.2-RELATED-RELATED"/>
    <property type="match status" value="1"/>
</dbReference>
<keyword evidence="2" id="KW-1185">Reference proteome</keyword>
<name>A0A8S3U0D6_MYTED</name>
<sequence length="628" mass="71689">MSSEHEQVERRDDPCMSGIEEMGLEKSALQKSCSFINPFNLTMNNSEKNFIGDWNEDDDSASDYQPSLDATLRQDHNIRMDLDSDDEDIDIDIEKGDSIADEPAVELGPNISRIKTDNDLTALLEDRTFLVFLNQILVLAKMKVENCAVVGCHEEVVISTEVISSALYLKWTCKNNHLVNKWCSQPVLNRRLHSGDLLFSSALLISGCNFQKISLFARFLKLAIPLSVSYLKIQRTYLAPTLDEIWEKEQNQVFLEFKDKELILLGDGRMDSPGHCAQYCTYTFMEMDTKKIVCIVTMDKRMTDKKSTNLEKACFLKGLLFLLGKGLKIAEIVTDAHVQVEALMRREFPNIKHSFDIWHGAKNLGKKIIKAGQEKEKKCLLEWTRDIVNHFWYSADVSKSIQEFMGVWCGMIHHVVNEHEWSMSYTDDGTYACKHGPLCAEREKGWLKAGSPAHDAAIGIVMDKRFIKKIPYYLNCRSTAELENFQNLILKYASKRHSFNPVSYRARNLLAALDNNAHCQRQMMVNKDGSTSKTGIQWSVYAKREDKDYHHVPTIIKTIVENRLQDPVGMNRKVLLDVNDPRRVSAVLAPTLPPSTADLVAQKISRFNKEDPEKTLDYSWTDVHLSTS</sequence>
<comment type="caution">
    <text evidence="1">The sequence shown here is derived from an EMBL/GenBank/DDBJ whole genome shotgun (WGS) entry which is preliminary data.</text>
</comment>
<dbReference type="Proteomes" id="UP000683360">
    <property type="component" value="Unassembled WGS sequence"/>
</dbReference>
<dbReference type="AlphaFoldDB" id="A0A8S3U0D6"/>
<accession>A0A8S3U0D6</accession>
<dbReference type="OrthoDB" id="10064735at2759"/>
<dbReference type="PANTHER" id="PTHR31751:SF7">
    <property type="entry name" value="THAP-TYPE DOMAIN-CONTAINING PROTEIN"/>
    <property type="match status" value="1"/>
</dbReference>
<proteinExistence type="predicted"/>
<evidence type="ECO:0000313" key="2">
    <source>
        <dbReference type="Proteomes" id="UP000683360"/>
    </source>
</evidence>